<dbReference type="GO" id="GO:0006397">
    <property type="term" value="P:mRNA processing"/>
    <property type="evidence" value="ECO:0007669"/>
    <property type="project" value="UniProtKB-KW"/>
</dbReference>
<evidence type="ECO:0000256" key="6">
    <source>
        <dbReference type="ARBA" id="ARBA00023187"/>
    </source>
</evidence>
<dbReference type="KEGG" id="goe:100909150"/>
<gene>
    <name evidence="12" type="primary">LOC100909150</name>
</gene>
<dbReference type="Proteomes" id="UP000694867">
    <property type="component" value="Unplaced"/>
</dbReference>
<evidence type="ECO:0000256" key="2">
    <source>
        <dbReference type="ARBA" id="ARBA00004496"/>
    </source>
</evidence>
<dbReference type="Pfam" id="PF22782">
    <property type="entry name" value="SDE2"/>
    <property type="match status" value="1"/>
</dbReference>
<dbReference type="GeneID" id="100909150"/>
<dbReference type="InterPro" id="IPR053822">
    <property type="entry name" value="SDE2-like_dom"/>
</dbReference>
<dbReference type="AlphaFoldDB" id="A0AAJ6QPM5"/>
<feature type="region of interest" description="Disordered" evidence="9">
    <location>
        <begin position="126"/>
        <end position="157"/>
    </location>
</feature>
<comment type="similarity">
    <text evidence="3">Belongs to the SDE2 family.</text>
</comment>
<name>A0AAJ6QPM5_9ACAR</name>
<organism evidence="11 12">
    <name type="scientific">Galendromus occidentalis</name>
    <name type="common">western predatory mite</name>
    <dbReference type="NCBI Taxonomy" id="34638"/>
    <lineage>
        <taxon>Eukaryota</taxon>
        <taxon>Metazoa</taxon>
        <taxon>Ecdysozoa</taxon>
        <taxon>Arthropoda</taxon>
        <taxon>Chelicerata</taxon>
        <taxon>Arachnida</taxon>
        <taxon>Acari</taxon>
        <taxon>Parasitiformes</taxon>
        <taxon>Mesostigmata</taxon>
        <taxon>Gamasina</taxon>
        <taxon>Phytoseioidea</taxon>
        <taxon>Phytoseiidae</taxon>
        <taxon>Typhlodrominae</taxon>
        <taxon>Galendromus</taxon>
    </lineage>
</organism>
<feature type="compositionally biased region" description="Basic and acidic residues" evidence="9">
    <location>
        <begin position="146"/>
        <end position="157"/>
    </location>
</feature>
<comment type="subcellular location">
    <subcellularLocation>
        <location evidence="2">Cytoplasm</location>
    </subcellularLocation>
    <subcellularLocation>
        <location evidence="1">Nucleus</location>
    </subcellularLocation>
</comment>
<evidence type="ECO:0000313" key="12">
    <source>
        <dbReference type="RefSeq" id="XP_003739919.1"/>
    </source>
</evidence>
<evidence type="ECO:0000259" key="10">
    <source>
        <dbReference type="Pfam" id="PF22782"/>
    </source>
</evidence>
<dbReference type="GO" id="GO:0008380">
    <property type="term" value="P:RNA splicing"/>
    <property type="evidence" value="ECO:0007669"/>
    <property type="project" value="UniProtKB-KW"/>
</dbReference>
<dbReference type="GO" id="GO:0005737">
    <property type="term" value="C:cytoplasm"/>
    <property type="evidence" value="ECO:0007669"/>
    <property type="project" value="UniProtKB-SubCell"/>
</dbReference>
<evidence type="ECO:0000313" key="11">
    <source>
        <dbReference type="Proteomes" id="UP000694867"/>
    </source>
</evidence>
<protein>
    <submittedName>
        <fullName evidence="12">Replication stress response regulator SDE2 isoform X2</fullName>
    </submittedName>
</protein>
<evidence type="ECO:0000256" key="8">
    <source>
        <dbReference type="ARBA" id="ARBA00023306"/>
    </source>
</evidence>
<dbReference type="PANTHER" id="PTHR12786:SF1">
    <property type="entry name" value="SPLICING REGULATOR SDE2"/>
    <property type="match status" value="1"/>
</dbReference>
<keyword evidence="5" id="KW-0507">mRNA processing</keyword>
<evidence type="ECO:0000256" key="3">
    <source>
        <dbReference type="ARBA" id="ARBA00008726"/>
    </source>
</evidence>
<evidence type="ECO:0000256" key="4">
    <source>
        <dbReference type="ARBA" id="ARBA00022490"/>
    </source>
</evidence>
<proteinExistence type="inferred from homology"/>
<dbReference type="InterPro" id="IPR051421">
    <property type="entry name" value="RNA_Proc_DNA_Dmg_Regulator"/>
</dbReference>
<evidence type="ECO:0000256" key="1">
    <source>
        <dbReference type="ARBA" id="ARBA00004123"/>
    </source>
</evidence>
<evidence type="ECO:0000256" key="5">
    <source>
        <dbReference type="ARBA" id="ARBA00022664"/>
    </source>
</evidence>
<reference evidence="12" key="1">
    <citation type="submission" date="2025-08" db="UniProtKB">
        <authorList>
            <consortium name="RefSeq"/>
        </authorList>
    </citation>
    <scope>IDENTIFICATION</scope>
</reference>
<feature type="region of interest" description="Disordered" evidence="9">
    <location>
        <begin position="172"/>
        <end position="235"/>
    </location>
</feature>
<keyword evidence="7" id="KW-0539">Nucleus</keyword>
<sequence length="235" mass="25854">METCCEVFVRLPSSGVLKSVLVPHGSCVSDLLSSVSASPEGGSEYFVLQNGFVKHCDDEVRGNETFDLCCRLRGGKGGFGSMLRAIGAQIEKTTNREACRDLSGRRLRAINDERRARHYARLKAQREIEREQKRRKKLESLATSKPHHEFNDEQYLKDRVEIPDRVEEAVEQAFAEASPGPSGTKRAADEACAAASPKKIKGWMGDLEGFEDSDSESEKADNDSPSSGSEARASV</sequence>
<dbReference type="RefSeq" id="XP_003739919.1">
    <property type="nucleotide sequence ID" value="XM_003739871.2"/>
</dbReference>
<keyword evidence="6" id="KW-0508">mRNA splicing</keyword>
<keyword evidence="4" id="KW-0963">Cytoplasm</keyword>
<evidence type="ECO:0000256" key="9">
    <source>
        <dbReference type="SAM" id="MobiDB-lite"/>
    </source>
</evidence>
<accession>A0AAJ6QPM5</accession>
<keyword evidence="11" id="KW-1185">Reference proteome</keyword>
<evidence type="ECO:0000256" key="7">
    <source>
        <dbReference type="ARBA" id="ARBA00023242"/>
    </source>
</evidence>
<dbReference type="PANTHER" id="PTHR12786">
    <property type="entry name" value="SPLICING FACTOR SF3A-RELATED"/>
    <property type="match status" value="1"/>
</dbReference>
<keyword evidence="8" id="KW-0131">Cell cycle</keyword>
<feature type="domain" description="SDE2-like" evidence="10">
    <location>
        <begin position="74"/>
        <end position="172"/>
    </location>
</feature>
<dbReference type="GO" id="GO:0005634">
    <property type="term" value="C:nucleus"/>
    <property type="evidence" value="ECO:0007669"/>
    <property type="project" value="UniProtKB-SubCell"/>
</dbReference>